<dbReference type="EMBL" id="KQ483414">
    <property type="protein sequence ID" value="KYP53407.1"/>
    <property type="molecule type" value="Genomic_DNA"/>
</dbReference>
<gene>
    <name evidence="1" type="ORF">KK1_024789</name>
</gene>
<evidence type="ECO:0000313" key="2">
    <source>
        <dbReference type="Proteomes" id="UP000075243"/>
    </source>
</evidence>
<evidence type="ECO:0000313" key="1">
    <source>
        <dbReference type="EMBL" id="KYP53407.1"/>
    </source>
</evidence>
<dbReference type="STRING" id="3821.A0A151SF31"/>
<proteinExistence type="predicted"/>
<sequence>MEDQKEEKIPLLVVVRLPIRLVINDFIHLRKFVVHVNCSLVIDKVQPNKRPNILKKDFTYGIKF</sequence>
<name>A0A151SF31_CAJCA</name>
<dbReference type="AlphaFoldDB" id="A0A151SF31"/>
<dbReference type="Gramene" id="C.cajan_23986.t">
    <property type="protein sequence ID" value="C.cajan_23986.t.cds1"/>
    <property type="gene ID" value="C.cajan_23986"/>
</dbReference>
<accession>A0A151SF31</accession>
<protein>
    <submittedName>
        <fullName evidence="1">Uncharacterized protein</fullName>
    </submittedName>
</protein>
<keyword evidence="2" id="KW-1185">Reference proteome</keyword>
<dbReference type="Proteomes" id="UP000075243">
    <property type="component" value="Unassembled WGS sequence"/>
</dbReference>
<organism evidence="1 2">
    <name type="scientific">Cajanus cajan</name>
    <name type="common">Pigeon pea</name>
    <name type="synonym">Cajanus indicus</name>
    <dbReference type="NCBI Taxonomy" id="3821"/>
    <lineage>
        <taxon>Eukaryota</taxon>
        <taxon>Viridiplantae</taxon>
        <taxon>Streptophyta</taxon>
        <taxon>Embryophyta</taxon>
        <taxon>Tracheophyta</taxon>
        <taxon>Spermatophyta</taxon>
        <taxon>Magnoliopsida</taxon>
        <taxon>eudicotyledons</taxon>
        <taxon>Gunneridae</taxon>
        <taxon>Pentapetalae</taxon>
        <taxon>rosids</taxon>
        <taxon>fabids</taxon>
        <taxon>Fabales</taxon>
        <taxon>Fabaceae</taxon>
        <taxon>Papilionoideae</taxon>
        <taxon>50 kb inversion clade</taxon>
        <taxon>NPAAA clade</taxon>
        <taxon>indigoferoid/millettioid clade</taxon>
        <taxon>Phaseoleae</taxon>
        <taxon>Cajanus</taxon>
    </lineage>
</organism>
<reference evidence="1" key="1">
    <citation type="journal article" date="2012" name="Nat. Biotechnol.">
        <title>Draft genome sequence of pigeonpea (Cajanus cajan), an orphan legume crop of resource-poor farmers.</title>
        <authorList>
            <person name="Varshney R.K."/>
            <person name="Chen W."/>
            <person name="Li Y."/>
            <person name="Bharti A.K."/>
            <person name="Saxena R.K."/>
            <person name="Schlueter J.A."/>
            <person name="Donoghue M.T."/>
            <person name="Azam S."/>
            <person name="Fan G."/>
            <person name="Whaley A.M."/>
            <person name="Farmer A.D."/>
            <person name="Sheridan J."/>
            <person name="Iwata A."/>
            <person name="Tuteja R."/>
            <person name="Penmetsa R.V."/>
            <person name="Wu W."/>
            <person name="Upadhyaya H.D."/>
            <person name="Yang S.P."/>
            <person name="Shah T."/>
            <person name="Saxena K.B."/>
            <person name="Michael T."/>
            <person name="McCombie W.R."/>
            <person name="Yang B."/>
            <person name="Zhang G."/>
            <person name="Yang H."/>
            <person name="Wang J."/>
            <person name="Spillane C."/>
            <person name="Cook D.R."/>
            <person name="May G.D."/>
            <person name="Xu X."/>
            <person name="Jackson S.A."/>
        </authorList>
    </citation>
    <scope>NUCLEOTIDE SEQUENCE [LARGE SCALE GENOMIC DNA]</scope>
</reference>